<name>A0AAN7DV45_QUERU</name>
<protein>
    <submittedName>
        <fullName evidence="3">Uncharacterized protein</fullName>
    </submittedName>
</protein>
<feature type="compositionally biased region" description="Basic and acidic residues" evidence="1">
    <location>
        <begin position="557"/>
        <end position="566"/>
    </location>
</feature>
<feature type="transmembrane region" description="Helical" evidence="2">
    <location>
        <begin position="435"/>
        <end position="460"/>
    </location>
</feature>
<keyword evidence="4" id="KW-1185">Reference proteome</keyword>
<feature type="transmembrane region" description="Helical" evidence="2">
    <location>
        <begin position="252"/>
        <end position="276"/>
    </location>
</feature>
<feature type="transmembrane region" description="Helical" evidence="2">
    <location>
        <begin position="147"/>
        <end position="170"/>
    </location>
</feature>
<feature type="transmembrane region" description="Helical" evidence="2">
    <location>
        <begin position="501"/>
        <end position="519"/>
    </location>
</feature>
<feature type="transmembrane region" description="Helical" evidence="2">
    <location>
        <begin position="472"/>
        <end position="495"/>
    </location>
</feature>
<feature type="region of interest" description="Disordered" evidence="1">
    <location>
        <begin position="533"/>
        <end position="566"/>
    </location>
</feature>
<reference evidence="3 4" key="1">
    <citation type="journal article" date="2023" name="G3 (Bethesda)">
        <title>A haplotype-resolved chromosome-scale genome for Quercus rubra L. provides insights into the genetics of adaptive traits for red oak species.</title>
        <authorList>
            <person name="Kapoor B."/>
            <person name="Jenkins J."/>
            <person name="Schmutz J."/>
            <person name="Zhebentyayeva T."/>
            <person name="Kuelheim C."/>
            <person name="Coggeshall M."/>
            <person name="Heim C."/>
            <person name="Lasky J.R."/>
            <person name="Leites L."/>
            <person name="Islam-Faridi N."/>
            <person name="Romero-Severson J."/>
            <person name="DeLeo V.L."/>
            <person name="Lucas S.M."/>
            <person name="Lazic D."/>
            <person name="Gailing O."/>
            <person name="Carlson J."/>
            <person name="Staton M."/>
        </authorList>
    </citation>
    <scope>NUCLEOTIDE SEQUENCE [LARGE SCALE GENOMIC DNA]</scope>
    <source>
        <strain evidence="3">Pseudo-F2</strain>
    </source>
</reference>
<feature type="transmembrane region" description="Helical" evidence="2">
    <location>
        <begin position="202"/>
        <end position="220"/>
    </location>
</feature>
<dbReference type="EMBL" id="JAXUIC010000143">
    <property type="protein sequence ID" value="KAK4550980.1"/>
    <property type="molecule type" value="Genomic_DNA"/>
</dbReference>
<accession>A0AAN7DV45</accession>
<feature type="compositionally biased region" description="Basic and acidic residues" evidence="1">
    <location>
        <begin position="36"/>
        <end position="55"/>
    </location>
</feature>
<evidence type="ECO:0000313" key="4">
    <source>
        <dbReference type="Proteomes" id="UP001324115"/>
    </source>
</evidence>
<dbReference type="CDD" id="cd06174">
    <property type="entry name" value="MFS"/>
    <property type="match status" value="1"/>
</dbReference>
<evidence type="ECO:0000313" key="3">
    <source>
        <dbReference type="EMBL" id="KAK4550980.1"/>
    </source>
</evidence>
<keyword evidence="2" id="KW-0812">Transmembrane</keyword>
<evidence type="ECO:0000256" key="2">
    <source>
        <dbReference type="SAM" id="Phobius"/>
    </source>
</evidence>
<dbReference type="PANTHER" id="PTHR37891">
    <property type="entry name" value="OS06G0113900 PROTEIN"/>
    <property type="match status" value="1"/>
</dbReference>
<gene>
    <name evidence="3" type="ORF">RGQ29_032643</name>
</gene>
<dbReference type="InterPro" id="IPR036259">
    <property type="entry name" value="MFS_trans_sf"/>
</dbReference>
<keyword evidence="2" id="KW-1133">Transmembrane helix</keyword>
<feature type="transmembrane region" description="Helical" evidence="2">
    <location>
        <begin position="73"/>
        <end position="96"/>
    </location>
</feature>
<dbReference type="PANTHER" id="PTHR37891:SF1">
    <property type="entry name" value="OS06G0113900 PROTEIN"/>
    <property type="match status" value="1"/>
</dbReference>
<dbReference type="Gene3D" id="1.20.1250.20">
    <property type="entry name" value="MFS general substrate transporter like domains"/>
    <property type="match status" value="1"/>
</dbReference>
<feature type="transmembrane region" description="Helical" evidence="2">
    <location>
        <begin position="177"/>
        <end position="196"/>
    </location>
</feature>
<evidence type="ECO:0000256" key="1">
    <source>
        <dbReference type="SAM" id="MobiDB-lite"/>
    </source>
</evidence>
<keyword evidence="2" id="KW-0472">Membrane</keyword>
<feature type="region of interest" description="Disordered" evidence="1">
    <location>
        <begin position="1"/>
        <end position="63"/>
    </location>
</feature>
<comment type="caution">
    <text evidence="3">The sequence shown here is derived from an EMBL/GenBank/DDBJ whole genome shotgun (WGS) entry which is preliminary data.</text>
</comment>
<feature type="transmembrane region" description="Helical" evidence="2">
    <location>
        <begin position="379"/>
        <end position="399"/>
    </location>
</feature>
<dbReference type="SUPFAM" id="SSF103473">
    <property type="entry name" value="MFS general substrate transporter"/>
    <property type="match status" value="1"/>
</dbReference>
<sequence>MADLITPDIETVQESTSKSRPAAKGDDTPDVQSTETKMEMMKQQSKEAYKDHENLRDDDDEEEKPGRVEVVGWYMYGFCTYFIHSVLIPIVFPLIIAQTVSSPPQPVQGWDMSPRGLVCREKESKLYHGLTDRSITISNHKYSPLEWTSICWAIGLAVAAPILGSISFNLDHGNQQILIAAAATATGAIFCLPAGFFKTVWIFLPYITGIVAALSVATACHTRHLGLMLRGFTTPTHHQQQQQRRIAIRTAVSGWFSLYATAAGSVGSAIISAFTYYMLREPADQEFISLWIVSIFSGLIWFGGIAHVFTTKNDRTSPTPTNTAASISKPHYAFYIFHYPRAIGSLVGVFLSSFTTMSIFIGGVLFLVGQMCLKPVHLLYFWLVYFMFPLFSLPLLQALQHRLKADAVKMQLLGFLLSAATSGAGFYFKDRNWKISLVIFFAAVQSTSTGLLHAFGRVLLLDCSPPGNEGAFSIWFSWIKALGTFAGFAVSSSLIPGKIGTSFGIAFCTAVAGIVTFIFGNFNDNGGAEAAGAGHVRGGSEKGSPVLMNGQDTGAETEERVLMETP</sequence>
<dbReference type="AlphaFoldDB" id="A0AAN7DV45"/>
<feature type="transmembrane region" description="Helical" evidence="2">
    <location>
        <begin position="346"/>
        <end position="367"/>
    </location>
</feature>
<organism evidence="3 4">
    <name type="scientific">Quercus rubra</name>
    <name type="common">Northern red oak</name>
    <name type="synonym">Quercus borealis</name>
    <dbReference type="NCBI Taxonomy" id="3512"/>
    <lineage>
        <taxon>Eukaryota</taxon>
        <taxon>Viridiplantae</taxon>
        <taxon>Streptophyta</taxon>
        <taxon>Embryophyta</taxon>
        <taxon>Tracheophyta</taxon>
        <taxon>Spermatophyta</taxon>
        <taxon>Magnoliopsida</taxon>
        <taxon>eudicotyledons</taxon>
        <taxon>Gunneridae</taxon>
        <taxon>Pentapetalae</taxon>
        <taxon>rosids</taxon>
        <taxon>fabids</taxon>
        <taxon>Fagales</taxon>
        <taxon>Fagaceae</taxon>
        <taxon>Quercus</taxon>
    </lineage>
</organism>
<dbReference type="Proteomes" id="UP001324115">
    <property type="component" value="Unassembled WGS sequence"/>
</dbReference>
<feature type="transmembrane region" description="Helical" evidence="2">
    <location>
        <begin position="288"/>
        <end position="309"/>
    </location>
</feature>
<proteinExistence type="predicted"/>